<accession>A0A4R5W894</accession>
<dbReference type="Proteomes" id="UP000294829">
    <property type="component" value="Unassembled WGS sequence"/>
</dbReference>
<keyword evidence="2" id="KW-1185">Reference proteome</keyword>
<evidence type="ECO:0000313" key="2">
    <source>
        <dbReference type="Proteomes" id="UP000294829"/>
    </source>
</evidence>
<dbReference type="InterPro" id="IPR036692">
    <property type="entry name" value="Shew3726-like_sf"/>
</dbReference>
<organism evidence="1 2">
    <name type="scientific">Sapientia aquatica</name>
    <dbReference type="NCBI Taxonomy" id="1549640"/>
    <lineage>
        <taxon>Bacteria</taxon>
        <taxon>Pseudomonadati</taxon>
        <taxon>Pseudomonadota</taxon>
        <taxon>Betaproteobacteria</taxon>
        <taxon>Burkholderiales</taxon>
        <taxon>Oxalobacteraceae</taxon>
        <taxon>Sapientia</taxon>
    </lineage>
</organism>
<protein>
    <submittedName>
        <fullName evidence="1">DUF1488 family protein</fullName>
    </submittedName>
</protein>
<dbReference type="RefSeq" id="WP_133325645.1">
    <property type="nucleotide sequence ID" value="NZ_SMYL01000001.1"/>
</dbReference>
<reference evidence="1 2" key="1">
    <citation type="submission" date="2019-03" db="EMBL/GenBank/DDBJ databases">
        <title>Sapientia aquatica gen. nov., sp. nov., isolated from a crater lake.</title>
        <authorList>
            <person name="Felfoldi T."/>
            <person name="Szabo A."/>
            <person name="Toth E."/>
            <person name="Schumann P."/>
            <person name="Keki Z."/>
            <person name="Marialigeti K."/>
            <person name="Mathe I."/>
        </authorList>
    </citation>
    <scope>NUCLEOTIDE SEQUENCE [LARGE SCALE GENOMIC DNA]</scope>
    <source>
        <strain evidence="1 2">SA-152</strain>
    </source>
</reference>
<name>A0A4R5W894_9BURK</name>
<gene>
    <name evidence="1" type="ORF">E2I14_04110</name>
</gene>
<dbReference type="EMBL" id="SMYL01000001">
    <property type="protein sequence ID" value="TDK68724.1"/>
    <property type="molecule type" value="Genomic_DNA"/>
</dbReference>
<dbReference type="AlphaFoldDB" id="A0A4R5W894"/>
<evidence type="ECO:0000313" key="1">
    <source>
        <dbReference type="EMBL" id="TDK68724.1"/>
    </source>
</evidence>
<proteinExistence type="predicted"/>
<dbReference type="OrthoDB" id="8967044at2"/>
<dbReference type="InterPro" id="IPR009962">
    <property type="entry name" value="DUF1488"/>
</dbReference>
<comment type="caution">
    <text evidence="1">The sequence shown here is derived from an EMBL/GenBank/DDBJ whole genome shotgun (WGS) entry which is preliminary data.</text>
</comment>
<sequence length="88" mass="10041">MDISFPNLVMPKVTAMGTISFQTLVDGHYIWCEISCEALREQFGAYSMDCNDLLYSFYNGKKQIFQAARDYLEINGGRPVLLMAANFR</sequence>
<dbReference type="SUPFAM" id="SSF160272">
    <property type="entry name" value="Shew3726-like"/>
    <property type="match status" value="1"/>
</dbReference>
<dbReference type="Pfam" id="PF07369">
    <property type="entry name" value="DUF1488"/>
    <property type="match status" value="1"/>
</dbReference>